<evidence type="ECO:0000256" key="4">
    <source>
        <dbReference type="SAM" id="Phobius"/>
    </source>
</evidence>
<evidence type="ECO:0008006" key="7">
    <source>
        <dbReference type="Google" id="ProtNLM"/>
    </source>
</evidence>
<evidence type="ECO:0000256" key="3">
    <source>
        <dbReference type="ARBA" id="ARBA00023136"/>
    </source>
</evidence>
<dbReference type="CDD" id="cd06174">
    <property type="entry name" value="MFS"/>
    <property type="match status" value="1"/>
</dbReference>
<feature type="transmembrane region" description="Helical" evidence="4">
    <location>
        <begin position="412"/>
        <end position="429"/>
    </location>
</feature>
<feature type="transmembrane region" description="Helical" evidence="4">
    <location>
        <begin position="104"/>
        <end position="125"/>
    </location>
</feature>
<dbReference type="GO" id="GO:0022857">
    <property type="term" value="F:transmembrane transporter activity"/>
    <property type="evidence" value="ECO:0007669"/>
    <property type="project" value="InterPro"/>
</dbReference>
<keyword evidence="3 4" id="KW-0472">Membrane</keyword>
<keyword evidence="1 4" id="KW-0812">Transmembrane</keyword>
<keyword evidence="6" id="KW-1185">Reference proteome</keyword>
<dbReference type="EMBL" id="CAMAPB010000026">
    <property type="protein sequence ID" value="CAH9059014.1"/>
    <property type="molecule type" value="Genomic_DNA"/>
</dbReference>
<feature type="transmembrane region" description="Helical" evidence="4">
    <location>
        <begin position="252"/>
        <end position="275"/>
    </location>
</feature>
<comment type="caution">
    <text evidence="5">The sequence shown here is derived from an EMBL/GenBank/DDBJ whole genome shotgun (WGS) entry which is preliminary data.</text>
</comment>
<gene>
    <name evidence="5" type="ORF">PSEHALCIP103_01977</name>
</gene>
<dbReference type="InterPro" id="IPR052528">
    <property type="entry name" value="Sugar_transport-like"/>
</dbReference>
<evidence type="ECO:0000313" key="6">
    <source>
        <dbReference type="Proteomes" id="UP001152447"/>
    </source>
</evidence>
<sequence length="433" mass="47296">MKKLTKEQIYKRLNNEEDARACKAIDDNACQEVPGNFIILLISQLFSKFADALLNPKITLPWLMQSLNVPASFIAWLVPIRESGSLLPQLAIANVIRKLPVRKWVWVIGAVIQAGCILAMVAVAFTLKGAQAGYAIIGLLILFSLARGFNSVAAKDVLGKVIPKQQRGNISGLAASIAGFATLTFGLMMWFFSQQKDQDIVIIALLLGALMWLIAAFSYAQINEYSGATEGANNGLLHAFSKLKILYQDKQFAHFVITRALLLCSALSAPFYIILASKQSFEFSLLATFIAVSGFASLVSAPIWGRLSDLSSQRVLVLSATLVTINGLAVFVIATWYNELLLNWWAMPILYFLLSVAHQGVRLGRKTYLVDMAEGNKRTDYVSVSNTVIGVLLLMLGSIGLLESFLSTAELILLYSGLGFLGAMSALFLPKTE</sequence>
<evidence type="ECO:0000256" key="2">
    <source>
        <dbReference type="ARBA" id="ARBA00022989"/>
    </source>
</evidence>
<feature type="transmembrane region" description="Helical" evidence="4">
    <location>
        <begin position="170"/>
        <end position="193"/>
    </location>
</feature>
<feature type="transmembrane region" description="Helical" evidence="4">
    <location>
        <begin position="131"/>
        <end position="149"/>
    </location>
</feature>
<dbReference type="Gene3D" id="1.20.1250.20">
    <property type="entry name" value="MFS general substrate transporter like domains"/>
    <property type="match status" value="2"/>
</dbReference>
<feature type="transmembrane region" description="Helical" evidence="4">
    <location>
        <begin position="381"/>
        <end position="406"/>
    </location>
</feature>
<feature type="transmembrane region" description="Helical" evidence="4">
    <location>
        <begin position="281"/>
        <end position="303"/>
    </location>
</feature>
<feature type="transmembrane region" description="Helical" evidence="4">
    <location>
        <begin position="315"/>
        <end position="336"/>
    </location>
</feature>
<dbReference type="AlphaFoldDB" id="A0A9W4W4H4"/>
<dbReference type="InterPro" id="IPR011701">
    <property type="entry name" value="MFS"/>
</dbReference>
<dbReference type="RefSeq" id="WP_033103831.1">
    <property type="nucleotide sequence ID" value="NZ_CAMAPB010000026.1"/>
</dbReference>
<name>A0A9W4W4H4_PSEHA</name>
<keyword evidence="2 4" id="KW-1133">Transmembrane helix</keyword>
<dbReference type="SUPFAM" id="SSF103473">
    <property type="entry name" value="MFS general substrate transporter"/>
    <property type="match status" value="1"/>
</dbReference>
<evidence type="ECO:0000256" key="1">
    <source>
        <dbReference type="ARBA" id="ARBA00022692"/>
    </source>
</evidence>
<reference evidence="5" key="1">
    <citation type="submission" date="2022-07" db="EMBL/GenBank/DDBJ databases">
        <authorList>
            <person name="Criscuolo A."/>
        </authorList>
    </citation>
    <scope>NUCLEOTIDE SEQUENCE</scope>
    <source>
        <strain evidence="5">CIP103197</strain>
    </source>
</reference>
<feature type="transmembrane region" description="Helical" evidence="4">
    <location>
        <begin position="342"/>
        <end position="361"/>
    </location>
</feature>
<dbReference type="PANTHER" id="PTHR23526">
    <property type="entry name" value="INTEGRAL MEMBRANE TRANSPORT PROTEIN-RELATED"/>
    <property type="match status" value="1"/>
</dbReference>
<dbReference type="Pfam" id="PF07690">
    <property type="entry name" value="MFS_1"/>
    <property type="match status" value="1"/>
</dbReference>
<protein>
    <recommendedName>
        <fullName evidence="7">MFS transporter</fullName>
    </recommendedName>
</protein>
<dbReference type="Proteomes" id="UP001152447">
    <property type="component" value="Unassembled WGS sequence"/>
</dbReference>
<evidence type="ECO:0000313" key="5">
    <source>
        <dbReference type="EMBL" id="CAH9059014.1"/>
    </source>
</evidence>
<proteinExistence type="predicted"/>
<organism evidence="5 6">
    <name type="scientific">Pseudoalteromonas haloplanktis</name>
    <name type="common">Alteromonas haloplanktis</name>
    <dbReference type="NCBI Taxonomy" id="228"/>
    <lineage>
        <taxon>Bacteria</taxon>
        <taxon>Pseudomonadati</taxon>
        <taxon>Pseudomonadota</taxon>
        <taxon>Gammaproteobacteria</taxon>
        <taxon>Alteromonadales</taxon>
        <taxon>Pseudoalteromonadaceae</taxon>
        <taxon>Pseudoalteromonas</taxon>
    </lineage>
</organism>
<dbReference type="InterPro" id="IPR036259">
    <property type="entry name" value="MFS_trans_sf"/>
</dbReference>
<accession>A0A9W4W4H4</accession>
<feature type="transmembrane region" description="Helical" evidence="4">
    <location>
        <begin position="199"/>
        <end position="220"/>
    </location>
</feature>
<dbReference type="PANTHER" id="PTHR23526:SF2">
    <property type="entry name" value="MAJOR FACILITATOR SUPERFAMILY (MFS) PROFILE DOMAIN-CONTAINING PROTEIN"/>
    <property type="match status" value="1"/>
</dbReference>